<evidence type="ECO:0000313" key="4">
    <source>
        <dbReference type="Proteomes" id="UP000487117"/>
    </source>
</evidence>
<reference evidence="4" key="1">
    <citation type="journal article" date="2020" name="MBio">
        <title>Horizontal gene transfer to a defensive symbiont with a reduced genome amongst a multipartite beetle microbiome.</title>
        <authorList>
            <person name="Waterworth S.C."/>
            <person name="Florez L.V."/>
            <person name="Rees E.R."/>
            <person name="Hertweck C."/>
            <person name="Kaltenpoth M."/>
            <person name="Kwan J.C."/>
        </authorList>
    </citation>
    <scope>NUCLEOTIDE SEQUENCE [LARGE SCALE GENOMIC DNA]</scope>
</reference>
<comment type="caution">
    <text evidence="3">The sequence shown here is derived from an EMBL/GenBank/DDBJ whole genome shotgun (WGS) entry which is preliminary data.</text>
</comment>
<evidence type="ECO:0000313" key="3">
    <source>
        <dbReference type="EMBL" id="KAF1017114.1"/>
    </source>
</evidence>
<evidence type="ECO:0000256" key="2">
    <source>
        <dbReference type="SAM" id="SignalP"/>
    </source>
</evidence>
<organism evidence="3 4">
    <name type="scientific">Stenotrophomonas maltophilia</name>
    <name type="common">Pseudomonas maltophilia</name>
    <name type="synonym">Xanthomonas maltophilia</name>
    <dbReference type="NCBI Taxonomy" id="40324"/>
    <lineage>
        <taxon>Bacteria</taxon>
        <taxon>Pseudomonadati</taxon>
        <taxon>Pseudomonadota</taxon>
        <taxon>Gammaproteobacteria</taxon>
        <taxon>Lysobacterales</taxon>
        <taxon>Lysobacteraceae</taxon>
        <taxon>Stenotrophomonas</taxon>
        <taxon>Stenotrophomonas maltophilia group</taxon>
    </lineage>
</organism>
<name>A0A7V8JN51_STEMA</name>
<evidence type="ECO:0000256" key="1">
    <source>
        <dbReference type="SAM" id="MobiDB-lite"/>
    </source>
</evidence>
<feature type="signal peptide" evidence="2">
    <location>
        <begin position="1"/>
        <end position="27"/>
    </location>
</feature>
<sequence length="268" mass="28351">MSKSASKRRWILATLLCAASALTAVQAAPSASTLALEEITLQAGIHNDLKQSLGDHYPTFASAFEQMGNPVRLKDGVVFIDGWKTGQSETHAAAFVYFGDGRVYAAYYDDAVGKVIYSNASGQPRPALQVWARRFGAGVDARGAPAPGKDARTGVSATASEPDSEEQEALRSVAAAIWNPSLAANWEMNAAVGEVIGTATKEILDCSAAFGLVPKPVGWVPGWSYIAKSAKDVLLYLTGVSAHRTYRTCVVGAAYNWRSSMDMASAGI</sequence>
<accession>A0A7V8JN51</accession>
<dbReference type="AlphaFoldDB" id="A0A7V8JN51"/>
<dbReference type="EMBL" id="WNDS01000001">
    <property type="protein sequence ID" value="KAF1017114.1"/>
    <property type="molecule type" value="Genomic_DNA"/>
</dbReference>
<feature type="chain" id="PRO_5031363134" evidence="2">
    <location>
        <begin position="28"/>
        <end position="268"/>
    </location>
</feature>
<gene>
    <name evidence="3" type="ORF">GAK31_00373</name>
</gene>
<proteinExistence type="predicted"/>
<dbReference type="Proteomes" id="UP000487117">
    <property type="component" value="Unassembled WGS sequence"/>
</dbReference>
<protein>
    <submittedName>
        <fullName evidence="3">Uncharacterized protein</fullName>
    </submittedName>
</protein>
<feature type="region of interest" description="Disordered" evidence="1">
    <location>
        <begin position="142"/>
        <end position="164"/>
    </location>
</feature>
<keyword evidence="2" id="KW-0732">Signal</keyword>